<reference evidence="1 2" key="1">
    <citation type="submission" date="2014-08" db="EMBL/GenBank/DDBJ databases">
        <authorList>
            <person name="Chen Y.-H."/>
        </authorList>
    </citation>
    <scope>NUCLEOTIDE SEQUENCE [LARGE SCALE GENOMIC DNA]</scope>
</reference>
<dbReference type="Proteomes" id="UP000039660">
    <property type="component" value="Unassembled WGS sequence"/>
</dbReference>
<evidence type="ECO:0000313" key="1">
    <source>
        <dbReference type="EMBL" id="CDZ49847.1"/>
    </source>
</evidence>
<proteinExistence type="predicted"/>
<name>A0A0T7GRR0_NEOGA</name>
<dbReference type="EMBL" id="CCRK01000006">
    <property type="protein sequence ID" value="CDZ49847.1"/>
    <property type="molecule type" value="Genomic_DNA"/>
</dbReference>
<accession>A0A0T7GRR0</accession>
<protein>
    <submittedName>
        <fullName evidence="1">SEC-C domain protein</fullName>
    </submittedName>
</protein>
<evidence type="ECO:0000313" key="2">
    <source>
        <dbReference type="Proteomes" id="UP000039660"/>
    </source>
</evidence>
<organism evidence="1 2">
    <name type="scientific">Neorhizobium galegae bv. officinalis</name>
    <dbReference type="NCBI Taxonomy" id="323656"/>
    <lineage>
        <taxon>Bacteria</taxon>
        <taxon>Pseudomonadati</taxon>
        <taxon>Pseudomonadota</taxon>
        <taxon>Alphaproteobacteria</taxon>
        <taxon>Hyphomicrobiales</taxon>
        <taxon>Rhizobiaceae</taxon>
        <taxon>Rhizobium/Agrobacterium group</taxon>
        <taxon>Neorhizobium</taxon>
    </lineage>
</organism>
<gene>
    <name evidence="1" type="ORF">NGAL_HAMBI1189_31720</name>
</gene>
<dbReference type="AlphaFoldDB" id="A0A0T7GRR0"/>
<dbReference type="RefSeq" id="WP_052751776.1">
    <property type="nucleotide sequence ID" value="NZ_CCRK01000006.1"/>
</dbReference>
<sequence>MRQDKARRKIIERQQGRGRRIVSAQSGNQRSVAVGKNVLRSDKWQTFIDFLFSYIKVKLGTEWGKAELAKNLEARHPVMQWYDAVAKAQAEHTGAAKGEVKSSPMIGAMACYLGLAYNLYLLEHNVELQERYLTRLKDVKNFQGAYYELIVAGTLLRAGFRLELEDEADCTIKHCEFSAVSKTTGHKYWVEAKMRSVEGVLGKTRHDGTNPSDRDATRNLTTHLNGALAKPAADQRLIFIDLNAEIQDGDALPDWFNKAIKRLEAREKDLKPHEAAYVFVTNLPFHRYPNDAQFSRQALAYGLGIPDFSKPGPRSLREAYRLKLKHIDGHEIIEALREYPVFPDTFDGSLRSDASGLNIKIGETYLFTDLGDAQANYAWRNGASSTCRRRYGPFQRLV</sequence>